<feature type="transmembrane region" description="Helical" evidence="2">
    <location>
        <begin position="466"/>
        <end position="484"/>
    </location>
</feature>
<evidence type="ECO:0008006" key="5">
    <source>
        <dbReference type="Google" id="ProtNLM"/>
    </source>
</evidence>
<dbReference type="RefSeq" id="WP_011457686.1">
    <property type="nucleotide sequence ID" value="NC_007899.1"/>
</dbReference>
<feature type="transmembrane region" description="Helical" evidence="2">
    <location>
        <begin position="428"/>
        <end position="446"/>
    </location>
</feature>
<protein>
    <recommendedName>
        <fullName evidence="5">Transmembrane protein</fullName>
    </recommendedName>
</protein>
<keyword evidence="2" id="KW-1133">Transmembrane helix</keyword>
<feature type="transmembrane region" description="Helical" evidence="2">
    <location>
        <begin position="595"/>
        <end position="619"/>
    </location>
</feature>
<keyword evidence="2" id="KW-0472">Membrane</keyword>
<reference evidence="3 4" key="1">
    <citation type="journal article" date="2006" name="DNA Res.">
        <title>Genome sequence of the cat pathogen, Chlamydophila felis.</title>
        <authorList>
            <person name="Azuma Y."/>
            <person name="Hirakawa H."/>
            <person name="Yamashita A."/>
            <person name="Cai Y."/>
            <person name="Rahman M.A."/>
            <person name="Suzuki H."/>
            <person name="Mitaku S."/>
            <person name="Toh H."/>
            <person name="Goto S."/>
            <person name="Murakami T."/>
            <person name="Sugi K."/>
            <person name="Hayashi H."/>
            <person name="Fukushi H."/>
            <person name="Hattori M."/>
            <person name="Kuhara S."/>
            <person name="Shirai M."/>
        </authorList>
    </citation>
    <scope>NUCLEOTIDE SEQUENCE [LARGE SCALE GENOMIC DNA]</scope>
    <source>
        <strain evidence="3 4">Fe/C-56</strain>
    </source>
</reference>
<sequence>MPFPIQTPNSNRHTESASDPFLEENQDISQENFSEGSQTTTDSNLEDRPLTLSLASTASALETRGNEDIVNMFVLGRTSSPGRNTVPIFEANCASPSLTPLLTPLIGVGYTNGSHSGYYGAQNETIHLSLLLGGREVIGIYNDGEWRSSSFFCRNSQEEMSHTCEAILEVWESFFTQHAPGSTFIHYFFGNGADPVQEAIRHTRYANNIVLVGICPSRYPNHPRSFFYRVAGDLFSCLDSEGFARSEVTTLPYSSGSLGVFWVNFYDPAFNNAIVTTFMQIAGINSVAQNISEDNEIIESPLLEADVDNQEEHFGIIGHSLQGVTIARSTSPNVFTRIQTLLNMPETTIQVEENALPPEDFLDGFGEVVTNILRISDAVSILWIFPIVDTTVNASLLAVSIVFFGIDGLSRCFLMLTNPRSRRERYRNIRMVALCYHTLAPIMNIFDLVNNIRMASRSTATQCTVALYSIITFFGWTILGRDVLEYVLPRHRDALYTRYLRWFRNTREENERSQQENREGRIVVGRANLNNYYRVIGIVNTAVFGIFLSCLGGMATFAGLELSESCRHNATTNVTTPIIPSGNVTFLEGFTNGRAYAISQVVHMVFSFLAMIIYIMALIRMLRSNHRT</sequence>
<dbReference type="EMBL" id="AP006861">
    <property type="protein sequence ID" value="BAE80901.1"/>
    <property type="molecule type" value="Genomic_DNA"/>
</dbReference>
<feature type="region of interest" description="Disordered" evidence="1">
    <location>
        <begin position="1"/>
        <end position="49"/>
    </location>
</feature>
<dbReference type="KEGG" id="cfe:BAE80901.1"/>
<gene>
    <name evidence="3" type="ordered locus">CF0129</name>
</gene>
<organism evidence="3 4">
    <name type="scientific">Chlamydia felis (strain Fe/C-56)</name>
    <name type="common">Chlamydophila felis</name>
    <dbReference type="NCBI Taxonomy" id="264202"/>
    <lineage>
        <taxon>Bacteria</taxon>
        <taxon>Pseudomonadati</taxon>
        <taxon>Chlamydiota</taxon>
        <taxon>Chlamydiia</taxon>
        <taxon>Chlamydiales</taxon>
        <taxon>Chlamydiaceae</taxon>
        <taxon>Chlamydia/Chlamydophila group</taxon>
        <taxon>Chlamydia</taxon>
    </lineage>
</organism>
<evidence type="ECO:0000313" key="3">
    <source>
        <dbReference type="EMBL" id="BAE80901.1"/>
    </source>
</evidence>
<feature type="compositionally biased region" description="Polar residues" evidence="1">
    <location>
        <begin position="27"/>
        <end position="43"/>
    </location>
</feature>
<dbReference type="OrthoDB" id="17560at2"/>
<dbReference type="Proteomes" id="UP000001260">
    <property type="component" value="Chromosome"/>
</dbReference>
<proteinExistence type="predicted"/>
<dbReference type="HOGENOM" id="CLU_035595_0_0_0"/>
<keyword evidence="2" id="KW-0812">Transmembrane</keyword>
<feature type="transmembrane region" description="Helical" evidence="2">
    <location>
        <begin position="535"/>
        <end position="560"/>
    </location>
</feature>
<dbReference type="AlphaFoldDB" id="Q255Y7"/>
<dbReference type="InterPro" id="IPR007787">
    <property type="entry name" value="DUF687"/>
</dbReference>
<evidence type="ECO:0000313" key="4">
    <source>
        <dbReference type="Proteomes" id="UP000001260"/>
    </source>
</evidence>
<evidence type="ECO:0000256" key="1">
    <source>
        <dbReference type="SAM" id="MobiDB-lite"/>
    </source>
</evidence>
<dbReference type="Pfam" id="PF05095">
    <property type="entry name" value="DUF687"/>
    <property type="match status" value="1"/>
</dbReference>
<keyword evidence="4" id="KW-1185">Reference proteome</keyword>
<evidence type="ECO:0000256" key="2">
    <source>
        <dbReference type="SAM" id="Phobius"/>
    </source>
</evidence>
<feature type="transmembrane region" description="Helical" evidence="2">
    <location>
        <begin position="394"/>
        <end position="416"/>
    </location>
</feature>
<feature type="compositionally biased region" description="Polar residues" evidence="1">
    <location>
        <begin position="1"/>
        <end position="11"/>
    </location>
</feature>
<name>Q255Y7_CHLFF</name>
<accession>Q255Y7</accession>